<dbReference type="EMBL" id="CM023481">
    <property type="protein sequence ID" value="KAH6946970.1"/>
    <property type="molecule type" value="Genomic_DNA"/>
</dbReference>
<name>A0ACB7TIU7_HYAAI</name>
<gene>
    <name evidence="1" type="ORF">HPB50_016267</name>
</gene>
<evidence type="ECO:0000313" key="1">
    <source>
        <dbReference type="EMBL" id="KAH6946970.1"/>
    </source>
</evidence>
<organism evidence="1 2">
    <name type="scientific">Hyalomma asiaticum</name>
    <name type="common">Tick</name>
    <dbReference type="NCBI Taxonomy" id="266040"/>
    <lineage>
        <taxon>Eukaryota</taxon>
        <taxon>Metazoa</taxon>
        <taxon>Ecdysozoa</taxon>
        <taxon>Arthropoda</taxon>
        <taxon>Chelicerata</taxon>
        <taxon>Arachnida</taxon>
        <taxon>Acari</taxon>
        <taxon>Parasitiformes</taxon>
        <taxon>Ixodida</taxon>
        <taxon>Ixodoidea</taxon>
        <taxon>Ixodidae</taxon>
        <taxon>Hyalomminae</taxon>
        <taxon>Hyalomma</taxon>
    </lineage>
</organism>
<proteinExistence type="predicted"/>
<sequence>MKTKRIRHHTRFARDTDRTSDRARPVALSSGFQLHRNNALASRYNLKYVPPVTPKRASRRYLSNSKTREIIAAKEESTVLYLHQSHNGNETGHHCVLMHHITYDGHASS</sequence>
<protein>
    <submittedName>
        <fullName evidence="1">Uncharacterized protein</fullName>
    </submittedName>
</protein>
<keyword evidence="2" id="KW-1185">Reference proteome</keyword>
<evidence type="ECO:0000313" key="2">
    <source>
        <dbReference type="Proteomes" id="UP000821845"/>
    </source>
</evidence>
<dbReference type="Proteomes" id="UP000821845">
    <property type="component" value="Chromosome 1"/>
</dbReference>
<accession>A0ACB7TIU7</accession>
<reference evidence="1" key="1">
    <citation type="submission" date="2020-05" db="EMBL/GenBank/DDBJ databases">
        <title>Large-scale comparative analyses of tick genomes elucidate their genetic diversity and vector capacities.</title>
        <authorList>
            <person name="Jia N."/>
            <person name="Wang J."/>
            <person name="Shi W."/>
            <person name="Du L."/>
            <person name="Sun Y."/>
            <person name="Zhan W."/>
            <person name="Jiang J."/>
            <person name="Wang Q."/>
            <person name="Zhang B."/>
            <person name="Ji P."/>
            <person name="Sakyi L.B."/>
            <person name="Cui X."/>
            <person name="Yuan T."/>
            <person name="Jiang B."/>
            <person name="Yang W."/>
            <person name="Lam T.T.-Y."/>
            <person name="Chang Q."/>
            <person name="Ding S."/>
            <person name="Wang X."/>
            <person name="Zhu J."/>
            <person name="Ruan X."/>
            <person name="Zhao L."/>
            <person name="Wei J."/>
            <person name="Que T."/>
            <person name="Du C."/>
            <person name="Cheng J."/>
            <person name="Dai P."/>
            <person name="Han X."/>
            <person name="Huang E."/>
            <person name="Gao Y."/>
            <person name="Liu J."/>
            <person name="Shao H."/>
            <person name="Ye R."/>
            <person name="Li L."/>
            <person name="Wei W."/>
            <person name="Wang X."/>
            <person name="Wang C."/>
            <person name="Yang T."/>
            <person name="Huo Q."/>
            <person name="Li W."/>
            <person name="Guo W."/>
            <person name="Chen H."/>
            <person name="Zhou L."/>
            <person name="Ni X."/>
            <person name="Tian J."/>
            <person name="Zhou Y."/>
            <person name="Sheng Y."/>
            <person name="Liu T."/>
            <person name="Pan Y."/>
            <person name="Xia L."/>
            <person name="Li J."/>
            <person name="Zhao F."/>
            <person name="Cao W."/>
        </authorList>
    </citation>
    <scope>NUCLEOTIDE SEQUENCE</scope>
    <source>
        <strain evidence="1">Hyas-2018</strain>
    </source>
</reference>
<comment type="caution">
    <text evidence="1">The sequence shown here is derived from an EMBL/GenBank/DDBJ whole genome shotgun (WGS) entry which is preliminary data.</text>
</comment>